<dbReference type="InterPro" id="IPR024996">
    <property type="entry name" value="RNaseH_pPIWI_RE"/>
</dbReference>
<dbReference type="Proteomes" id="UP000220226">
    <property type="component" value="Unassembled WGS sequence"/>
</dbReference>
<evidence type="ECO:0000259" key="2">
    <source>
        <dbReference type="Pfam" id="PF18157"/>
    </source>
</evidence>
<evidence type="ECO:0000313" key="4">
    <source>
        <dbReference type="Proteomes" id="UP000220226"/>
    </source>
</evidence>
<dbReference type="AlphaFoldDB" id="A0A2A8XVQ0"/>
<dbReference type="InterPro" id="IPR040496">
    <property type="entry name" value="MID_pPIWI_RE"/>
</dbReference>
<name>A0A2A8XVQ0_BACCE</name>
<feature type="domain" description="Prokaryotic pPIWI-RE MID" evidence="2">
    <location>
        <begin position="136"/>
        <end position="210"/>
    </location>
</feature>
<comment type="caution">
    <text evidence="3">The sequence shown here is derived from an EMBL/GenBank/DDBJ whole genome shotgun (WGS) entry which is preliminary data.</text>
</comment>
<proteinExistence type="predicted"/>
<protein>
    <recommendedName>
        <fullName evidence="5">DUF3893 domain-containing protein</fullName>
    </recommendedName>
</protein>
<evidence type="ECO:0008006" key="5">
    <source>
        <dbReference type="Google" id="ProtNLM"/>
    </source>
</evidence>
<evidence type="ECO:0000259" key="1">
    <source>
        <dbReference type="Pfam" id="PF13032"/>
    </source>
</evidence>
<dbReference type="EMBL" id="NTQT01000045">
    <property type="protein sequence ID" value="PFC69979.1"/>
    <property type="molecule type" value="Genomic_DNA"/>
</dbReference>
<accession>A0A2A8XVQ0</accession>
<evidence type="ECO:0000313" key="3">
    <source>
        <dbReference type="EMBL" id="PFC69979.1"/>
    </source>
</evidence>
<sequence>MLGTNIRVLLPYNERIYKVQGTKIKPGIKVKEREDLFIGFQQKFSYFTILPECKRIATNDENELFPLIAPKGLETITLEIWSEKISMEVEQALFESEIVIAQIGESSYVLNADSPVLLKIVRYHIEKVLQNPYKMQYCQKYKINLVEDVMKAVYATAGERNDATLALIAMKNCDGREKIDPKQIVREGFARTNRISAFINLFIGQSVSRNTIINCILSLLEQRGFLKRSWNKINLPCTYVNLSIERISKFDFLPIISQIKGKEISYKLYGNTEWQTIDRLLLNINKHNTFLPQPSKRNDMGIQFKQFVSETLTEILQYAKEQNGQVYFIIDANVRKHWIKELQNKKINIDTFPEIVPDVLKVPNLNIIRINTSFDVPKYGAIECDDVLDSTGLYIDQKGMYYSTGEYSFNGSEALQRYILEILPLGVKAVERNYIAKMVHYMCCNSSMLLEKNIHMPYSMHMAKVIKSYMTDIDAREFKEFDDELDVDIMKIEKKDSIILL</sequence>
<dbReference type="Pfam" id="PF18157">
    <property type="entry name" value="MID_pPIWI_RE"/>
    <property type="match status" value="1"/>
</dbReference>
<reference evidence="3 4" key="1">
    <citation type="submission" date="2017-09" db="EMBL/GenBank/DDBJ databases">
        <title>Large-scale bioinformatics analysis of Bacillus genomes uncovers conserved roles of natural products in bacterial physiology.</title>
        <authorList>
            <consortium name="Agbiome Team Llc"/>
            <person name="Bleich R.M."/>
            <person name="Grubbs K.J."/>
            <person name="Santa Maria K.C."/>
            <person name="Allen S.E."/>
            <person name="Farag S."/>
            <person name="Shank E.A."/>
            <person name="Bowers A."/>
        </authorList>
    </citation>
    <scope>NUCLEOTIDE SEQUENCE [LARGE SCALE GENOMIC DNA]</scope>
    <source>
        <strain evidence="3 4">AFS025165</strain>
    </source>
</reference>
<feature type="domain" description="pPIWI-RE RNaseH" evidence="1">
    <location>
        <begin position="249"/>
        <end position="471"/>
    </location>
</feature>
<organism evidence="3 4">
    <name type="scientific">Bacillus cereus</name>
    <dbReference type="NCBI Taxonomy" id="1396"/>
    <lineage>
        <taxon>Bacteria</taxon>
        <taxon>Bacillati</taxon>
        <taxon>Bacillota</taxon>
        <taxon>Bacilli</taxon>
        <taxon>Bacillales</taxon>
        <taxon>Bacillaceae</taxon>
        <taxon>Bacillus</taxon>
        <taxon>Bacillus cereus group</taxon>
    </lineage>
</organism>
<dbReference type="Pfam" id="PF13032">
    <property type="entry name" value="RNaseH_pPIWI_RE"/>
    <property type="match status" value="1"/>
</dbReference>
<gene>
    <name evidence="3" type="ORF">CN290_28750</name>
</gene>